<dbReference type="InterPro" id="IPR011330">
    <property type="entry name" value="Glyco_hydro/deAcase_b/a-brl"/>
</dbReference>
<proteinExistence type="predicted"/>
<dbReference type="InterPro" id="IPR050248">
    <property type="entry name" value="Polysacc_deacetylase_ArnD"/>
</dbReference>
<feature type="domain" description="NodB homology" evidence="2">
    <location>
        <begin position="130"/>
        <end position="317"/>
    </location>
</feature>
<evidence type="ECO:0000259" key="2">
    <source>
        <dbReference type="PROSITE" id="PS51677"/>
    </source>
</evidence>
<feature type="compositionally biased region" description="Low complexity" evidence="1">
    <location>
        <begin position="36"/>
        <end position="54"/>
    </location>
</feature>
<dbReference type="Gene3D" id="3.20.20.370">
    <property type="entry name" value="Glycoside hydrolase/deacetylase"/>
    <property type="match status" value="1"/>
</dbReference>
<evidence type="ECO:0000256" key="1">
    <source>
        <dbReference type="SAM" id="MobiDB-lite"/>
    </source>
</evidence>
<dbReference type="CDD" id="cd10917">
    <property type="entry name" value="CE4_NodB_like_6s_7s"/>
    <property type="match status" value="1"/>
</dbReference>
<feature type="compositionally biased region" description="Pro residues" evidence="1">
    <location>
        <begin position="80"/>
        <end position="113"/>
    </location>
</feature>
<protein>
    <submittedName>
        <fullName evidence="3">Peptidoglycan/xylan/chitin deacetylase (PgdA/CDA1 family)</fullName>
    </submittedName>
</protein>
<dbReference type="InterPro" id="IPR002509">
    <property type="entry name" value="NODB_dom"/>
</dbReference>
<feature type="region of interest" description="Disordered" evidence="1">
    <location>
        <begin position="36"/>
        <end position="117"/>
    </location>
</feature>
<keyword evidence="4" id="KW-1185">Reference proteome</keyword>
<name>A0ABT9RRS4_9MICC</name>
<dbReference type="SUPFAM" id="SSF88713">
    <property type="entry name" value="Glycoside hydrolase/deacetylase"/>
    <property type="match status" value="1"/>
</dbReference>
<evidence type="ECO:0000313" key="3">
    <source>
        <dbReference type="EMBL" id="MDP9887932.1"/>
    </source>
</evidence>
<dbReference type="PANTHER" id="PTHR10587">
    <property type="entry name" value="GLYCOSYL TRANSFERASE-RELATED"/>
    <property type="match status" value="1"/>
</dbReference>
<feature type="compositionally biased region" description="Polar residues" evidence="1">
    <location>
        <begin position="55"/>
        <end position="71"/>
    </location>
</feature>
<dbReference type="Proteomes" id="UP001226577">
    <property type="component" value="Unassembled WGS sequence"/>
</dbReference>
<accession>A0ABT9RRS4</accession>
<dbReference type="PROSITE" id="PS51677">
    <property type="entry name" value="NODB"/>
    <property type="match status" value="1"/>
</dbReference>
<dbReference type="Pfam" id="PF01522">
    <property type="entry name" value="Polysacc_deac_1"/>
    <property type="match status" value="1"/>
</dbReference>
<reference evidence="3 4" key="1">
    <citation type="submission" date="2023-07" db="EMBL/GenBank/DDBJ databases">
        <title>Sorghum-associated microbial communities from plants grown in Nebraska, USA.</title>
        <authorList>
            <person name="Schachtman D."/>
        </authorList>
    </citation>
    <scope>NUCLEOTIDE SEQUENCE [LARGE SCALE GENOMIC DNA]</scope>
    <source>
        <strain evidence="3 4">CC222</strain>
    </source>
</reference>
<organism evidence="3 4">
    <name type="scientific">Pseudarthrobacter enclensis</name>
    <dbReference type="NCBI Taxonomy" id="993070"/>
    <lineage>
        <taxon>Bacteria</taxon>
        <taxon>Bacillati</taxon>
        <taxon>Actinomycetota</taxon>
        <taxon>Actinomycetes</taxon>
        <taxon>Micrococcales</taxon>
        <taxon>Micrococcaceae</taxon>
        <taxon>Pseudarthrobacter</taxon>
    </lineage>
</organism>
<sequence>MPASDGRRRAAALALAGALVVVAVALALLLPGRTAGPPSGAPSPSAVSPSARGGQTTTPSPGASVPVQVTDTPEAGETPVQPPVTVPPLTEPEPTDIPPQPPAPGTPPQPAPFPESLRGQDLTAIPAAGRVVALTFDAGANAAGLPKILSTLSAKGVTGTFFLTGNWVANNQAAVAQIAAAGHRVANHSMTHPGFTGLSNDQIAQQVRGAEQAILAAGADPRPLFRFPFGERDARTIAAVNSLGYVAVRWTVDTLGWKGTSGGISAQVVADRVRAGLQPGEIVLMHIGSNPDDGTTLDADALPQVIDNIRTAGYGFTTLDALLAR</sequence>
<dbReference type="RefSeq" id="WP_307306180.1">
    <property type="nucleotide sequence ID" value="NZ_JAUSRE010000006.1"/>
</dbReference>
<dbReference type="PANTHER" id="PTHR10587:SF128">
    <property type="entry name" value="POLYSACCHARIDE DEACETYLASE PDAB-RELATED"/>
    <property type="match status" value="1"/>
</dbReference>
<evidence type="ECO:0000313" key="4">
    <source>
        <dbReference type="Proteomes" id="UP001226577"/>
    </source>
</evidence>
<dbReference type="EMBL" id="JAUSRE010000006">
    <property type="protein sequence ID" value="MDP9887932.1"/>
    <property type="molecule type" value="Genomic_DNA"/>
</dbReference>
<gene>
    <name evidence="3" type="ORF">J2X98_001511</name>
</gene>
<comment type="caution">
    <text evidence="3">The sequence shown here is derived from an EMBL/GenBank/DDBJ whole genome shotgun (WGS) entry which is preliminary data.</text>
</comment>